<evidence type="ECO:0000256" key="6">
    <source>
        <dbReference type="ARBA" id="ARBA00023002"/>
    </source>
</evidence>
<dbReference type="EMBL" id="JACEZT010000017">
    <property type="protein sequence ID" value="MBA5639577.1"/>
    <property type="molecule type" value="Genomic_DNA"/>
</dbReference>
<dbReference type="Gene3D" id="2.40.30.10">
    <property type="entry name" value="Translation factors"/>
    <property type="match status" value="1"/>
</dbReference>
<keyword evidence="7" id="KW-0408">Iron</keyword>
<dbReference type="Pfam" id="PF00970">
    <property type="entry name" value="FAD_binding_6"/>
    <property type="match status" value="1"/>
</dbReference>
<dbReference type="GO" id="GO:0051537">
    <property type="term" value="F:2 iron, 2 sulfur cluster binding"/>
    <property type="evidence" value="ECO:0007669"/>
    <property type="project" value="UniProtKB-KW"/>
</dbReference>
<keyword evidence="13" id="KW-1185">Reference proteome</keyword>
<dbReference type="GO" id="GO:0016491">
    <property type="term" value="F:oxidoreductase activity"/>
    <property type="evidence" value="ECO:0007669"/>
    <property type="project" value="UniProtKB-KW"/>
</dbReference>
<comment type="cofactor">
    <cofactor evidence="9">
        <name>[2Fe-2S] cluster</name>
        <dbReference type="ChEBI" id="CHEBI:190135"/>
    </cofactor>
</comment>
<sequence>MSKFYPLTVSQVRNETRDTIAVTFAVPPELRDSFAFQQGQHLTLRTHINGEDVRRSYSICSAVQDGALRVAIKRTTGGLFSGWANDTLKAGATLEVMPPMGHFNVPLDPQSRRRYVAFAAGSGITPILSIIKTTLLAEPHSSFTLFYGNRASSSVIFKEELTDLKDQYLDRLNLAYVMSREQQDIDLFNGRITKEKCQQFLQHWIDIKDYDVAFICGPEDMMHGVSEALQEAGMPKSQVKIELFAASIPKHQHQKRALDPALARHETEVTVIMDGNHTTFTMDKDKESVLDAGLRAGIDMRYSCKGGVCSTCRCKVVDGKVDMDVNYALEDYEIARGFVLSCQSFPVTDKLVVDFDQAE</sequence>
<evidence type="ECO:0000256" key="3">
    <source>
        <dbReference type="ARBA" id="ARBA00022714"/>
    </source>
</evidence>
<dbReference type="RefSeq" id="WP_182166223.1">
    <property type="nucleotide sequence ID" value="NZ_JACEZT010000017.1"/>
</dbReference>
<dbReference type="InterPro" id="IPR011884">
    <property type="entry name" value="PaaE"/>
</dbReference>
<dbReference type="AlphaFoldDB" id="A0A7W2EVV8"/>
<keyword evidence="6" id="KW-0560">Oxidoreductase</keyword>
<feature type="domain" description="2Fe-2S ferredoxin-type" evidence="10">
    <location>
        <begin position="267"/>
        <end position="359"/>
    </location>
</feature>
<dbReference type="PROSITE" id="PS51085">
    <property type="entry name" value="2FE2S_FER_2"/>
    <property type="match status" value="1"/>
</dbReference>
<evidence type="ECO:0000313" key="13">
    <source>
        <dbReference type="Proteomes" id="UP000534388"/>
    </source>
</evidence>
<gene>
    <name evidence="12" type="primary">paaK</name>
    <name evidence="12" type="ORF">H3H37_21195</name>
</gene>
<proteinExistence type="predicted"/>
<dbReference type="InterPro" id="IPR001433">
    <property type="entry name" value="OxRdtase_FAD/NAD-bd"/>
</dbReference>
<keyword evidence="5" id="KW-0274">FAD</keyword>
<dbReference type="PROSITE" id="PS51384">
    <property type="entry name" value="FAD_FR"/>
    <property type="match status" value="1"/>
</dbReference>
<dbReference type="PROSITE" id="PS00197">
    <property type="entry name" value="2FE2S_FER_1"/>
    <property type="match status" value="1"/>
</dbReference>
<evidence type="ECO:0000256" key="1">
    <source>
        <dbReference type="ARBA" id="ARBA00001974"/>
    </source>
</evidence>
<dbReference type="InterPro" id="IPR039261">
    <property type="entry name" value="FNR_nucleotide-bd"/>
</dbReference>
<reference evidence="12 13" key="1">
    <citation type="submission" date="2020-07" db="EMBL/GenBank/DDBJ databases">
        <title>Novel species isolated from subtropical streams in China.</title>
        <authorList>
            <person name="Lu H."/>
        </authorList>
    </citation>
    <scope>NUCLEOTIDE SEQUENCE [LARGE SCALE GENOMIC DNA]</scope>
    <source>
        <strain evidence="12 13">LX20W</strain>
    </source>
</reference>
<keyword evidence="4" id="KW-0479">Metal-binding</keyword>
<keyword evidence="3" id="KW-0001">2Fe-2S</keyword>
<protein>
    <submittedName>
        <fullName evidence="12">Phenylacetate-CoA oxygenase/reductase subunit PaaK</fullName>
    </submittedName>
</protein>
<dbReference type="InterPro" id="IPR017938">
    <property type="entry name" value="Riboflavin_synthase-like_b-brl"/>
</dbReference>
<dbReference type="Gene3D" id="3.40.50.80">
    <property type="entry name" value="Nucleotide-binding domain of ferredoxin-NADP reductase (FNR) module"/>
    <property type="match status" value="1"/>
</dbReference>
<dbReference type="SUPFAM" id="SSF63380">
    <property type="entry name" value="Riboflavin synthase domain-like"/>
    <property type="match status" value="1"/>
</dbReference>
<comment type="caution">
    <text evidence="12">The sequence shown here is derived from an EMBL/GenBank/DDBJ whole genome shotgun (WGS) entry which is preliminary data.</text>
</comment>
<dbReference type="Proteomes" id="UP000534388">
    <property type="component" value="Unassembled WGS sequence"/>
</dbReference>
<dbReference type="Gene3D" id="3.10.20.30">
    <property type="match status" value="1"/>
</dbReference>
<dbReference type="GO" id="GO:0050660">
    <property type="term" value="F:flavin adenine dinucleotide binding"/>
    <property type="evidence" value="ECO:0007669"/>
    <property type="project" value="TreeGrafter"/>
</dbReference>
<dbReference type="InterPro" id="IPR001709">
    <property type="entry name" value="Flavoprot_Pyr_Nucl_cyt_Rdtase"/>
</dbReference>
<dbReference type="PRINTS" id="PR00406">
    <property type="entry name" value="CYTB5RDTASE"/>
</dbReference>
<feature type="domain" description="FAD-binding FR-type" evidence="11">
    <location>
        <begin position="2"/>
        <end position="106"/>
    </location>
</feature>
<dbReference type="InterPro" id="IPR036010">
    <property type="entry name" value="2Fe-2S_ferredoxin-like_sf"/>
</dbReference>
<comment type="cofactor">
    <cofactor evidence="1">
        <name>FAD</name>
        <dbReference type="ChEBI" id="CHEBI:57692"/>
    </cofactor>
</comment>
<dbReference type="InterPro" id="IPR012675">
    <property type="entry name" value="Beta-grasp_dom_sf"/>
</dbReference>
<organism evidence="12 13">
    <name type="scientific">Rugamonas brunnea</name>
    <dbReference type="NCBI Taxonomy" id="2758569"/>
    <lineage>
        <taxon>Bacteria</taxon>
        <taxon>Pseudomonadati</taxon>
        <taxon>Pseudomonadota</taxon>
        <taxon>Betaproteobacteria</taxon>
        <taxon>Burkholderiales</taxon>
        <taxon>Oxalobacteraceae</taxon>
        <taxon>Telluria group</taxon>
        <taxon>Rugamonas</taxon>
    </lineage>
</organism>
<evidence type="ECO:0000256" key="5">
    <source>
        <dbReference type="ARBA" id="ARBA00022827"/>
    </source>
</evidence>
<keyword evidence="2" id="KW-0285">Flavoprotein</keyword>
<evidence type="ECO:0000259" key="10">
    <source>
        <dbReference type="PROSITE" id="PS51085"/>
    </source>
</evidence>
<evidence type="ECO:0000313" key="12">
    <source>
        <dbReference type="EMBL" id="MBA5639577.1"/>
    </source>
</evidence>
<dbReference type="PRINTS" id="PR00371">
    <property type="entry name" value="FPNCR"/>
</dbReference>
<keyword evidence="8" id="KW-0411">Iron-sulfur</keyword>
<evidence type="ECO:0000256" key="9">
    <source>
        <dbReference type="ARBA" id="ARBA00034078"/>
    </source>
</evidence>
<dbReference type="InterPro" id="IPR001041">
    <property type="entry name" value="2Fe-2S_ferredoxin-type"/>
</dbReference>
<dbReference type="CDD" id="cd00207">
    <property type="entry name" value="fer2"/>
    <property type="match status" value="1"/>
</dbReference>
<accession>A0A7W2EVV8</accession>
<dbReference type="NCBIfam" id="TIGR02160">
    <property type="entry name" value="PA_CoA_Oxy5"/>
    <property type="match status" value="1"/>
</dbReference>
<dbReference type="InterPro" id="IPR006058">
    <property type="entry name" value="2Fe2S_fd_BS"/>
</dbReference>
<dbReference type="Pfam" id="PF00175">
    <property type="entry name" value="NAD_binding_1"/>
    <property type="match status" value="1"/>
</dbReference>
<dbReference type="InterPro" id="IPR008333">
    <property type="entry name" value="Cbr1-like_FAD-bd_dom"/>
</dbReference>
<evidence type="ECO:0000256" key="2">
    <source>
        <dbReference type="ARBA" id="ARBA00022630"/>
    </source>
</evidence>
<dbReference type="InterPro" id="IPR017927">
    <property type="entry name" value="FAD-bd_FR_type"/>
</dbReference>
<dbReference type="Pfam" id="PF00111">
    <property type="entry name" value="Fer2"/>
    <property type="match status" value="1"/>
</dbReference>
<dbReference type="InterPro" id="IPR050415">
    <property type="entry name" value="MRET"/>
</dbReference>
<evidence type="ECO:0000256" key="4">
    <source>
        <dbReference type="ARBA" id="ARBA00022723"/>
    </source>
</evidence>
<dbReference type="PANTHER" id="PTHR47354:SF8">
    <property type="entry name" value="1,2-PHENYLACETYL-COA EPOXIDASE, SUBUNIT E"/>
    <property type="match status" value="1"/>
</dbReference>
<dbReference type="GO" id="GO:0010124">
    <property type="term" value="P:phenylacetate catabolic process"/>
    <property type="evidence" value="ECO:0007669"/>
    <property type="project" value="InterPro"/>
</dbReference>
<dbReference type="GO" id="GO:0046872">
    <property type="term" value="F:metal ion binding"/>
    <property type="evidence" value="ECO:0007669"/>
    <property type="project" value="UniProtKB-KW"/>
</dbReference>
<evidence type="ECO:0000256" key="8">
    <source>
        <dbReference type="ARBA" id="ARBA00023014"/>
    </source>
</evidence>
<dbReference type="SUPFAM" id="SSF54292">
    <property type="entry name" value="2Fe-2S ferredoxin-like"/>
    <property type="match status" value="1"/>
</dbReference>
<name>A0A7W2EVV8_9BURK</name>
<evidence type="ECO:0000256" key="7">
    <source>
        <dbReference type="ARBA" id="ARBA00023004"/>
    </source>
</evidence>
<dbReference type="CDD" id="cd06214">
    <property type="entry name" value="PA_degradation_oxidoreductase_like"/>
    <property type="match status" value="1"/>
</dbReference>
<evidence type="ECO:0000259" key="11">
    <source>
        <dbReference type="PROSITE" id="PS51384"/>
    </source>
</evidence>
<dbReference type="PANTHER" id="PTHR47354">
    <property type="entry name" value="NADH OXIDOREDUCTASE HCR"/>
    <property type="match status" value="1"/>
</dbReference>
<dbReference type="SUPFAM" id="SSF52343">
    <property type="entry name" value="Ferredoxin reductase-like, C-terminal NADP-linked domain"/>
    <property type="match status" value="1"/>
</dbReference>